<dbReference type="Gene3D" id="3.90.320.10">
    <property type="match status" value="1"/>
</dbReference>
<accession>A0ABR6E6F1</accession>
<dbReference type="PANTHER" id="PTHR46609:SF6">
    <property type="entry name" value="EXONUCLEASE, PHAGE-TYPE_RECB, C-TERMINAL DOMAIN-CONTAINING PROTEIN-RELATED"/>
    <property type="match status" value="1"/>
</dbReference>
<gene>
    <name evidence="2" type="ORF">GGR10_001069</name>
</gene>
<keyword evidence="3" id="KW-1185">Reference proteome</keyword>
<dbReference type="Pfam" id="PF09588">
    <property type="entry name" value="YqaJ"/>
    <property type="match status" value="1"/>
</dbReference>
<organism evidence="2 3">
    <name type="scientific">Bartonella chomelii</name>
    <dbReference type="NCBI Taxonomy" id="236402"/>
    <lineage>
        <taxon>Bacteria</taxon>
        <taxon>Pseudomonadati</taxon>
        <taxon>Pseudomonadota</taxon>
        <taxon>Alphaproteobacteria</taxon>
        <taxon>Hyphomicrobiales</taxon>
        <taxon>Bartonellaceae</taxon>
        <taxon>Bartonella</taxon>
    </lineage>
</organism>
<dbReference type="InterPro" id="IPR011335">
    <property type="entry name" value="Restrct_endonuc-II-like"/>
</dbReference>
<dbReference type="CDD" id="cd22343">
    <property type="entry name" value="PDDEXK_lambda_exonuclease-like"/>
    <property type="match status" value="1"/>
</dbReference>
<dbReference type="PANTHER" id="PTHR46609">
    <property type="entry name" value="EXONUCLEASE, PHAGE-TYPE/RECB, C-TERMINAL DOMAIN-CONTAINING PROTEIN"/>
    <property type="match status" value="1"/>
</dbReference>
<reference evidence="2 3" key="1">
    <citation type="submission" date="2020-08" db="EMBL/GenBank/DDBJ databases">
        <title>Genomic Encyclopedia of Type Strains, Phase IV (KMG-IV): sequencing the most valuable type-strain genomes for metagenomic binning, comparative biology and taxonomic classification.</title>
        <authorList>
            <person name="Goeker M."/>
        </authorList>
    </citation>
    <scope>NUCLEOTIDE SEQUENCE [LARGE SCALE GENOMIC DNA]</scope>
    <source>
        <strain evidence="2 3">DSM 21431</strain>
    </source>
</reference>
<feature type="domain" description="YqaJ viral recombinase" evidence="1">
    <location>
        <begin position="3"/>
        <end position="90"/>
    </location>
</feature>
<dbReference type="InterPro" id="IPR011604">
    <property type="entry name" value="PDDEXK-like_dom_sf"/>
</dbReference>
<evidence type="ECO:0000313" key="2">
    <source>
        <dbReference type="EMBL" id="MBA9083220.1"/>
    </source>
</evidence>
<name>A0ABR6E6F1_9HYPH</name>
<sequence length="148" mass="17204">MPAIKWGNKRKERVIKKYSLEREITVTQCGFIPHPTIEMASAIPDGLIGDGGLIKVKYSQPTTHVRFLLDGKIKPEYILQMPFQMACTGRKWCDFVSYNLWLKGQHTHLCIKIQRISRDDEQIERINKAVKTFLEEIKQKMQIFIQAA</sequence>
<protein>
    <recommendedName>
        <fullName evidence="1">YqaJ viral recombinase domain-containing protein</fullName>
    </recommendedName>
</protein>
<dbReference type="InterPro" id="IPR051703">
    <property type="entry name" value="NF-kappa-B_Signaling_Reg"/>
</dbReference>
<comment type="caution">
    <text evidence="2">The sequence shown here is derived from an EMBL/GenBank/DDBJ whole genome shotgun (WGS) entry which is preliminary data.</text>
</comment>
<evidence type="ECO:0000259" key="1">
    <source>
        <dbReference type="Pfam" id="PF09588"/>
    </source>
</evidence>
<dbReference type="InterPro" id="IPR019080">
    <property type="entry name" value="YqaJ_viral_recombinase"/>
</dbReference>
<dbReference type="EMBL" id="JACJIR010000003">
    <property type="protein sequence ID" value="MBA9083220.1"/>
    <property type="molecule type" value="Genomic_DNA"/>
</dbReference>
<evidence type="ECO:0000313" key="3">
    <source>
        <dbReference type="Proteomes" id="UP000548119"/>
    </source>
</evidence>
<proteinExistence type="predicted"/>
<dbReference type="SUPFAM" id="SSF52980">
    <property type="entry name" value="Restriction endonuclease-like"/>
    <property type="match status" value="1"/>
</dbReference>
<dbReference type="Proteomes" id="UP000548119">
    <property type="component" value="Unassembled WGS sequence"/>
</dbReference>